<keyword evidence="2 8" id="KW-0813">Transport</keyword>
<feature type="domain" description="PTS EIIC type-3" evidence="10">
    <location>
        <begin position="11"/>
        <end position="415"/>
    </location>
</feature>
<feature type="transmembrane region" description="Helical" evidence="9">
    <location>
        <begin position="81"/>
        <end position="106"/>
    </location>
</feature>
<accession>A0A0R1UJX7</accession>
<dbReference type="PANTHER" id="PTHR33989">
    <property type="match status" value="1"/>
</dbReference>
<evidence type="ECO:0000313" key="11">
    <source>
        <dbReference type="EMBL" id="KRL93533.1"/>
    </source>
</evidence>
<feature type="transmembrane region" description="Helical" evidence="9">
    <location>
        <begin position="190"/>
        <end position="207"/>
    </location>
</feature>
<reference evidence="11 12" key="1">
    <citation type="journal article" date="2015" name="Genome Announc.">
        <title>Expanding the biotechnology potential of lactobacilli through comparative genomics of 213 strains and associated genera.</title>
        <authorList>
            <person name="Sun Z."/>
            <person name="Harris H.M."/>
            <person name="McCann A."/>
            <person name="Guo C."/>
            <person name="Argimon S."/>
            <person name="Zhang W."/>
            <person name="Yang X."/>
            <person name="Jeffery I.B."/>
            <person name="Cooney J.C."/>
            <person name="Kagawa T.F."/>
            <person name="Liu W."/>
            <person name="Song Y."/>
            <person name="Salvetti E."/>
            <person name="Wrobel A."/>
            <person name="Rasinkangas P."/>
            <person name="Parkhill J."/>
            <person name="Rea M.C."/>
            <person name="O'Sullivan O."/>
            <person name="Ritari J."/>
            <person name="Douillard F.P."/>
            <person name="Paul Ross R."/>
            <person name="Yang R."/>
            <person name="Briner A.E."/>
            <person name="Felis G.E."/>
            <person name="de Vos W.M."/>
            <person name="Barrangou R."/>
            <person name="Klaenhammer T.R."/>
            <person name="Caufield P.W."/>
            <person name="Cui Y."/>
            <person name="Zhang H."/>
            <person name="O'Toole P.W."/>
        </authorList>
    </citation>
    <scope>NUCLEOTIDE SEQUENCE [LARGE SCALE GENOMIC DNA]</scope>
    <source>
        <strain evidence="11 12">DSM 16381</strain>
    </source>
</reference>
<evidence type="ECO:0000259" key="10">
    <source>
        <dbReference type="PROSITE" id="PS51105"/>
    </source>
</evidence>
<evidence type="ECO:0000256" key="4">
    <source>
        <dbReference type="ARBA" id="ARBA00022597"/>
    </source>
</evidence>
<dbReference type="InterPro" id="IPR003352">
    <property type="entry name" value="PTS_EIIC"/>
</dbReference>
<keyword evidence="6 9" id="KW-1133">Transmembrane helix</keyword>
<evidence type="ECO:0000256" key="9">
    <source>
        <dbReference type="SAM" id="Phobius"/>
    </source>
</evidence>
<dbReference type="PROSITE" id="PS51105">
    <property type="entry name" value="PTS_EIIC_TYPE_3"/>
    <property type="match status" value="1"/>
</dbReference>
<evidence type="ECO:0000256" key="2">
    <source>
        <dbReference type="ARBA" id="ARBA00022448"/>
    </source>
</evidence>
<feature type="transmembrane region" description="Helical" evidence="9">
    <location>
        <begin position="387"/>
        <end position="413"/>
    </location>
</feature>
<sequence>MVAMAEQTSSFGRHLIGFEIQFRRNRQITAIYHALRLIFPVILVGTLADFINQTWLQRSGYYYQTLHVAKWAFQLKLLRQYLGLLSAGTLGLTAILVTFAVSFYLVAPATPLIVDRLMAGIIAIIALKSLNVNRQSVLGNHSVQWLSNNLGLSGILVGVLVGLLVGNGYRWLIDHQDPDHKRLEQTVGGIGLWLIVLNGLGFLWVSTQTVSLNAALLTLSQWPFQLPHTLGTLLGFGLLTGTCQWFGILGPIASVGGQSIEAAQNLAAVLDRSGWHVPHPVTLHTVVDVYATSGGPGMVLALLLAIFLVQHHARQRRVGWYCLIPTLGNFNAPLLMGLPVIFSPILFLPFILAPLLCITLSWACLVLHWVPAAAYPLANGTPGILQAYLGTGGSLAALGLSVVELLLSTAIYYPFVKWAGIAEEAVTHEPTIS</sequence>
<comment type="function">
    <text evidence="8">The phosphoenolpyruvate-dependent sugar phosphotransferase system (PTS), a major carbohydrate active -transport system, catalyzes the phosphorylation of incoming sugar substrates concomitant with their translocation across the cell membrane.</text>
</comment>
<comment type="caution">
    <text evidence="11">The sequence shown here is derived from an EMBL/GenBank/DDBJ whole genome shotgun (WGS) entry which is preliminary data.</text>
</comment>
<dbReference type="InterPro" id="IPR004501">
    <property type="entry name" value="PTS_EIIC_3"/>
</dbReference>
<keyword evidence="5 9" id="KW-0812">Transmembrane</keyword>
<feature type="transmembrane region" description="Helical" evidence="9">
    <location>
        <begin position="150"/>
        <end position="169"/>
    </location>
</feature>
<dbReference type="GO" id="GO:0009401">
    <property type="term" value="P:phosphoenolpyruvate-dependent sugar phosphotransferase system"/>
    <property type="evidence" value="ECO:0007669"/>
    <property type="project" value="InterPro"/>
</dbReference>
<feature type="transmembrane region" description="Helical" evidence="9">
    <location>
        <begin position="289"/>
        <end position="309"/>
    </location>
</feature>
<protein>
    <recommendedName>
        <fullName evidence="8">Permease IIC component</fullName>
    </recommendedName>
</protein>
<organism evidence="11 12">
    <name type="scientific">Levilactobacillus hammesii DSM 16381</name>
    <dbReference type="NCBI Taxonomy" id="1423753"/>
    <lineage>
        <taxon>Bacteria</taxon>
        <taxon>Bacillati</taxon>
        <taxon>Bacillota</taxon>
        <taxon>Bacilli</taxon>
        <taxon>Lactobacillales</taxon>
        <taxon>Lactobacillaceae</taxon>
        <taxon>Levilactobacillus</taxon>
    </lineage>
</organism>
<feature type="transmembrane region" description="Helical" evidence="9">
    <location>
        <begin position="348"/>
        <end position="375"/>
    </location>
</feature>
<comment type="subcellular location">
    <subcellularLocation>
        <location evidence="1">Cell membrane</location>
        <topology evidence="1">Multi-pass membrane protein</topology>
    </subcellularLocation>
</comment>
<dbReference type="EMBL" id="AZFS01000064">
    <property type="protein sequence ID" value="KRL93533.1"/>
    <property type="molecule type" value="Genomic_DNA"/>
</dbReference>
<feature type="transmembrane region" description="Helical" evidence="9">
    <location>
        <begin position="30"/>
        <end position="51"/>
    </location>
</feature>
<evidence type="ECO:0000256" key="6">
    <source>
        <dbReference type="ARBA" id="ARBA00022989"/>
    </source>
</evidence>
<dbReference type="Proteomes" id="UP000051580">
    <property type="component" value="Unassembled WGS sequence"/>
</dbReference>
<evidence type="ECO:0000256" key="7">
    <source>
        <dbReference type="ARBA" id="ARBA00023136"/>
    </source>
</evidence>
<dbReference type="Pfam" id="PF02378">
    <property type="entry name" value="PTS_EIIC"/>
    <property type="match status" value="1"/>
</dbReference>
<keyword evidence="12" id="KW-1185">Reference proteome</keyword>
<evidence type="ECO:0000313" key="12">
    <source>
        <dbReference type="Proteomes" id="UP000051580"/>
    </source>
</evidence>
<dbReference type="GO" id="GO:0008982">
    <property type="term" value="F:protein-N(PI)-phosphohistidine-sugar phosphotransferase activity"/>
    <property type="evidence" value="ECO:0007669"/>
    <property type="project" value="UniProtKB-UniRule"/>
</dbReference>
<gene>
    <name evidence="11" type="ORF">FD28_GL001422</name>
</gene>
<name>A0A0R1UJX7_9LACO</name>
<dbReference type="InterPro" id="IPR004796">
    <property type="entry name" value="PTS_IIC_cello"/>
</dbReference>
<dbReference type="PATRIC" id="fig|1423753.3.peg.1479"/>
<feature type="transmembrane region" description="Helical" evidence="9">
    <location>
        <begin position="321"/>
        <end position="342"/>
    </location>
</feature>
<evidence type="ECO:0000256" key="8">
    <source>
        <dbReference type="PIRNR" id="PIRNR006351"/>
    </source>
</evidence>
<keyword evidence="3 8" id="KW-1003">Cell membrane</keyword>
<dbReference type="PIRSF" id="PIRSF006351">
    <property type="entry name" value="PTS_EIIC-Cellobiose"/>
    <property type="match status" value="1"/>
</dbReference>
<dbReference type="PANTHER" id="PTHR33989:SF4">
    <property type="entry name" value="PTS SYSTEM N,N'-DIACETYLCHITOBIOSE-SPECIFIC EIIC COMPONENT"/>
    <property type="match status" value="1"/>
</dbReference>
<keyword evidence="7 8" id="KW-0472">Membrane</keyword>
<dbReference type="InterPro" id="IPR051088">
    <property type="entry name" value="PTS_Sugar-EIIC/EIIB"/>
</dbReference>
<keyword evidence="4 8" id="KW-0762">Sugar transport</keyword>
<evidence type="ECO:0000256" key="1">
    <source>
        <dbReference type="ARBA" id="ARBA00004651"/>
    </source>
</evidence>
<proteinExistence type="predicted"/>
<dbReference type="GO" id="GO:0005886">
    <property type="term" value="C:plasma membrane"/>
    <property type="evidence" value="ECO:0007669"/>
    <property type="project" value="UniProtKB-SubCell"/>
</dbReference>
<evidence type="ECO:0000256" key="3">
    <source>
        <dbReference type="ARBA" id="ARBA00022475"/>
    </source>
</evidence>
<dbReference type="AlphaFoldDB" id="A0A0R1UJX7"/>
<dbReference type="STRING" id="1423753.FD28_GL001422"/>
<evidence type="ECO:0000256" key="5">
    <source>
        <dbReference type="ARBA" id="ARBA00022692"/>
    </source>
</evidence>